<dbReference type="OrthoDB" id="2011769at2759"/>
<dbReference type="VEuPathDB" id="MicrosporidiaDB:EROM_051030"/>
<dbReference type="HOGENOM" id="CLU_040729_10_5_1"/>
<dbReference type="GO" id="GO:0003924">
    <property type="term" value="F:GTPase activity"/>
    <property type="evidence" value="ECO:0007669"/>
    <property type="project" value="InterPro"/>
</dbReference>
<dbReference type="GO" id="GO:0046872">
    <property type="term" value="F:metal ion binding"/>
    <property type="evidence" value="ECO:0007669"/>
    <property type="project" value="UniProtKB-KW"/>
</dbReference>
<dbReference type="Pfam" id="PF00025">
    <property type="entry name" value="Arf"/>
    <property type="match status" value="1"/>
</dbReference>
<sequence length="207" mass="24931">MHEICRRVKKKVLDVYNRIFVIRVRVAVLGPEKSGKSTIVNRMFKDRLRYLGSQKDMCLYKYDEDYINYVVYDVCGKRSSRVRWDYFYKRCDVILYCVDASSTEEKWVEAREELKSMLYRNPWIKRSILVLGTKNEKKSALGCMEIIRKLELFDINGLKVSCFSVSAKKNTNIECIMSWIRDQCYFLRWSWGSRTIRRWWRLGSLKY</sequence>
<feature type="binding site" evidence="4">
    <location>
        <position position="37"/>
    </location>
    <ligand>
        <name>Mg(2+)</name>
        <dbReference type="ChEBI" id="CHEBI:18420"/>
    </ligand>
</feature>
<evidence type="ECO:0000256" key="1">
    <source>
        <dbReference type="ARBA" id="ARBA00022741"/>
    </source>
</evidence>
<keyword evidence="1 3" id="KW-0547">Nucleotide-binding</keyword>
<dbReference type="RefSeq" id="XP_009264531.1">
    <property type="nucleotide sequence ID" value="XM_009266256.1"/>
</dbReference>
<dbReference type="SUPFAM" id="SSF52540">
    <property type="entry name" value="P-loop containing nucleoside triphosphate hydrolases"/>
    <property type="match status" value="1"/>
</dbReference>
<dbReference type="PRINTS" id="PR00328">
    <property type="entry name" value="SAR1GTPBP"/>
</dbReference>
<keyword evidence="4" id="KW-0460">Magnesium</keyword>
<dbReference type="Gene3D" id="3.40.50.300">
    <property type="entry name" value="P-loop containing nucleotide triphosphate hydrolases"/>
    <property type="match status" value="1"/>
</dbReference>
<evidence type="ECO:0000256" key="2">
    <source>
        <dbReference type="ARBA" id="ARBA00023134"/>
    </source>
</evidence>
<dbReference type="PANTHER" id="PTHR45732:SF7">
    <property type="entry name" value="ADP-RIBOSYLATION FACTOR-LIKE PROTEIN 8"/>
    <property type="match status" value="1"/>
</dbReference>
<dbReference type="GeneID" id="20521335"/>
<evidence type="ECO:0000256" key="4">
    <source>
        <dbReference type="PIRSR" id="PIRSR606689-2"/>
    </source>
</evidence>
<protein>
    <submittedName>
        <fullName evidence="5">Uncharacterized protein</fullName>
    </submittedName>
</protein>
<dbReference type="PANTHER" id="PTHR45732">
    <property type="entry name" value="ADP-RIBOSYLATION FACTOR-LIKE PROTEIN 8"/>
    <property type="match status" value="1"/>
</dbReference>
<dbReference type="SMART" id="SM00177">
    <property type="entry name" value="ARF"/>
    <property type="match status" value="1"/>
</dbReference>
<keyword evidence="4" id="KW-0479">Metal-binding</keyword>
<dbReference type="AlphaFoldDB" id="I7AMR9"/>
<dbReference type="KEGG" id="ero:EROM_051030"/>
<evidence type="ECO:0000313" key="5">
    <source>
        <dbReference type="EMBL" id="AFN83034.1"/>
    </source>
</evidence>
<proteinExistence type="predicted"/>
<evidence type="ECO:0000313" key="6">
    <source>
        <dbReference type="Proteomes" id="UP000010094"/>
    </source>
</evidence>
<feature type="binding site" evidence="3">
    <location>
        <position position="76"/>
    </location>
    <ligand>
        <name>GTP</name>
        <dbReference type="ChEBI" id="CHEBI:37565"/>
    </ligand>
</feature>
<dbReference type="Proteomes" id="UP000010094">
    <property type="component" value="Chromosome V"/>
</dbReference>
<name>I7AMR9_ENCRO</name>
<feature type="binding site" evidence="3">
    <location>
        <begin position="30"/>
        <end position="37"/>
    </location>
    <ligand>
        <name>GTP</name>
        <dbReference type="ChEBI" id="CHEBI:37565"/>
    </ligand>
</feature>
<dbReference type="EMBL" id="CP003522">
    <property type="protein sequence ID" value="AFN83034.1"/>
    <property type="molecule type" value="Genomic_DNA"/>
</dbReference>
<evidence type="ECO:0000256" key="3">
    <source>
        <dbReference type="PIRSR" id="PIRSR606689-1"/>
    </source>
</evidence>
<keyword evidence="6" id="KW-1185">Reference proteome</keyword>
<dbReference type="GO" id="GO:0005525">
    <property type="term" value="F:GTP binding"/>
    <property type="evidence" value="ECO:0007669"/>
    <property type="project" value="UniProtKB-KW"/>
</dbReference>
<dbReference type="InterPro" id="IPR027417">
    <property type="entry name" value="P-loop_NTPase"/>
</dbReference>
<gene>
    <name evidence="5" type="ordered locus">EROM_051030</name>
</gene>
<dbReference type="SMART" id="SM00178">
    <property type="entry name" value="SAR"/>
    <property type="match status" value="1"/>
</dbReference>
<organism evidence="5 6">
    <name type="scientific">Encephalitozoon romaleae (strain SJ-2008)</name>
    <name type="common">Microsporidian parasite</name>
    <dbReference type="NCBI Taxonomy" id="1178016"/>
    <lineage>
        <taxon>Eukaryota</taxon>
        <taxon>Fungi</taxon>
        <taxon>Fungi incertae sedis</taxon>
        <taxon>Microsporidia</taxon>
        <taxon>Unikaryonidae</taxon>
        <taxon>Encephalitozoon</taxon>
    </lineage>
</organism>
<accession>I7AMR9</accession>
<keyword evidence="2 3" id="KW-0342">GTP-binding</keyword>
<reference evidence="5 6" key="1">
    <citation type="journal article" date="2012" name="Proc. Natl. Acad. Sci. U.S.A.">
        <title>Gain and loss of multiple functionally related, horizontally transferred genes in the reduced genomes of two microsporidian parasites.</title>
        <authorList>
            <person name="Pombert J.-F."/>
            <person name="Selman M."/>
            <person name="Burki F."/>
            <person name="Bardell F.T."/>
            <person name="Farinelli L."/>
            <person name="Solter L.F."/>
            <person name="Whitman D.W."/>
            <person name="Weiss L.M."/>
            <person name="Corradi N."/>
            <person name="Keeling P.J."/>
        </authorList>
    </citation>
    <scope>NUCLEOTIDE SEQUENCE [LARGE SCALE GENOMIC DNA]</scope>
    <source>
        <strain evidence="5 6">SJ-2008</strain>
    </source>
</reference>
<dbReference type="InterPro" id="IPR006689">
    <property type="entry name" value="Small_GTPase_ARF/SAR"/>
</dbReference>